<dbReference type="AlphaFoldDB" id="F4CZ81"/>
<dbReference type="PROSITE" id="PS51296">
    <property type="entry name" value="RIESKE"/>
    <property type="match status" value="1"/>
</dbReference>
<dbReference type="SUPFAM" id="SSF50022">
    <property type="entry name" value="ISP domain"/>
    <property type="match status" value="1"/>
</dbReference>
<evidence type="ECO:0000259" key="5">
    <source>
        <dbReference type="PROSITE" id="PS51296"/>
    </source>
</evidence>
<dbReference type="Pfam" id="PF00355">
    <property type="entry name" value="Rieske"/>
    <property type="match status" value="1"/>
</dbReference>
<keyword evidence="1" id="KW-0001">2Fe-2S</keyword>
<dbReference type="InterPro" id="IPR036922">
    <property type="entry name" value="Rieske_2Fe-2S_sf"/>
</dbReference>
<keyword evidence="2" id="KW-0479">Metal-binding</keyword>
<dbReference type="eggNOG" id="COG2146">
    <property type="taxonomic scope" value="Bacteria"/>
</dbReference>
<dbReference type="RefSeq" id="WP_013674709.1">
    <property type="nucleotide sequence ID" value="NC_015312.1"/>
</dbReference>
<gene>
    <name evidence="6" type="ordered locus">Psed_2582</name>
</gene>
<reference evidence="6 7" key="1">
    <citation type="journal article" date="2011" name="J. Bacteriol.">
        <title>Genome sequence of the 1,4-dioxane-degrading Pseudonocardia dioxanivorans strain CB1190.</title>
        <authorList>
            <person name="Sales C.M."/>
            <person name="Mahendra S."/>
            <person name="Grostern A."/>
            <person name="Parales R.E."/>
            <person name="Goodwin L.A."/>
            <person name="Woyke T."/>
            <person name="Nolan M."/>
            <person name="Lapidus A."/>
            <person name="Chertkov O."/>
            <person name="Ovchinnikova G."/>
            <person name="Sczyrba A."/>
            <person name="Alvarez-Cohen L."/>
        </authorList>
    </citation>
    <scope>NUCLEOTIDE SEQUENCE [LARGE SCALE GENOMIC DNA]</scope>
    <source>
        <strain evidence="7">ATCC 55486 / DSM 44775 / JCM 13855 / CB1190</strain>
    </source>
</reference>
<dbReference type="STRING" id="675635.Psed_2582"/>
<dbReference type="GO" id="GO:0051537">
    <property type="term" value="F:2 iron, 2 sulfur cluster binding"/>
    <property type="evidence" value="ECO:0007669"/>
    <property type="project" value="UniProtKB-KW"/>
</dbReference>
<keyword evidence="4" id="KW-0411">Iron-sulfur</keyword>
<accession>F4CZ81</accession>
<dbReference type="GO" id="GO:0004497">
    <property type="term" value="F:monooxygenase activity"/>
    <property type="evidence" value="ECO:0007669"/>
    <property type="project" value="UniProtKB-ARBA"/>
</dbReference>
<feature type="domain" description="Rieske" evidence="5">
    <location>
        <begin position="18"/>
        <end position="129"/>
    </location>
</feature>
<protein>
    <submittedName>
        <fullName evidence="6">Rieske (2Fe-2S) iron-sulfur domain protein</fullName>
    </submittedName>
</protein>
<name>F4CZ81_PSEUX</name>
<dbReference type="HOGENOM" id="CLU_055690_5_0_11"/>
<evidence type="ECO:0000256" key="1">
    <source>
        <dbReference type="ARBA" id="ARBA00022714"/>
    </source>
</evidence>
<evidence type="ECO:0000256" key="4">
    <source>
        <dbReference type="ARBA" id="ARBA00023014"/>
    </source>
</evidence>
<proteinExistence type="predicted"/>
<dbReference type="Gene3D" id="2.102.10.10">
    <property type="entry name" value="Rieske [2Fe-2S] iron-sulphur domain"/>
    <property type="match status" value="1"/>
</dbReference>
<evidence type="ECO:0000313" key="6">
    <source>
        <dbReference type="EMBL" id="AEA24785.1"/>
    </source>
</evidence>
<dbReference type="GO" id="GO:0046872">
    <property type="term" value="F:metal ion binding"/>
    <property type="evidence" value="ECO:0007669"/>
    <property type="project" value="UniProtKB-KW"/>
</dbReference>
<sequence>MTETLPDANPGTNRGTRVVVEKLADFAWGERRVVTVDGRSIGVINVGGTFYALRNSCPHHGAPLCEGVVKGTMDDTPAHEYSYVRHNEFIVCPWHGYEFTLATGRSIVEPEKLRVRTYEVAVEDGDVVVYV</sequence>
<dbReference type="PANTHER" id="PTHR21496">
    <property type="entry name" value="FERREDOXIN-RELATED"/>
    <property type="match status" value="1"/>
</dbReference>
<dbReference type="KEGG" id="pdx:Psed_2582"/>
<organism evidence="6 7">
    <name type="scientific">Pseudonocardia dioxanivorans (strain ATCC 55486 / DSM 44775 / JCM 13855 / CB1190)</name>
    <dbReference type="NCBI Taxonomy" id="675635"/>
    <lineage>
        <taxon>Bacteria</taxon>
        <taxon>Bacillati</taxon>
        <taxon>Actinomycetota</taxon>
        <taxon>Actinomycetes</taxon>
        <taxon>Pseudonocardiales</taxon>
        <taxon>Pseudonocardiaceae</taxon>
        <taxon>Pseudonocardia</taxon>
    </lineage>
</organism>
<dbReference type="OrthoDB" id="9795104at2"/>
<dbReference type="PANTHER" id="PTHR21496:SF23">
    <property type="entry name" value="3-PHENYLPROPIONATE_CINNAMIC ACID DIOXYGENASE FERREDOXIN SUBUNIT"/>
    <property type="match status" value="1"/>
</dbReference>
<dbReference type="InterPro" id="IPR017941">
    <property type="entry name" value="Rieske_2Fe-2S"/>
</dbReference>
<dbReference type="Proteomes" id="UP000007809">
    <property type="component" value="Chromosome"/>
</dbReference>
<evidence type="ECO:0000256" key="2">
    <source>
        <dbReference type="ARBA" id="ARBA00022723"/>
    </source>
</evidence>
<keyword evidence="7" id="KW-1185">Reference proteome</keyword>
<dbReference type="CDD" id="cd03467">
    <property type="entry name" value="Rieske"/>
    <property type="match status" value="1"/>
</dbReference>
<keyword evidence="3" id="KW-0408">Iron</keyword>
<evidence type="ECO:0000256" key="3">
    <source>
        <dbReference type="ARBA" id="ARBA00023004"/>
    </source>
</evidence>
<dbReference type="GO" id="GO:0016705">
    <property type="term" value="F:oxidoreductase activity, acting on paired donors, with incorporation or reduction of molecular oxygen"/>
    <property type="evidence" value="ECO:0007669"/>
    <property type="project" value="UniProtKB-ARBA"/>
</dbReference>
<dbReference type="EMBL" id="CP002593">
    <property type="protein sequence ID" value="AEA24785.1"/>
    <property type="molecule type" value="Genomic_DNA"/>
</dbReference>
<evidence type="ECO:0000313" key="7">
    <source>
        <dbReference type="Proteomes" id="UP000007809"/>
    </source>
</evidence>